<gene>
    <name evidence="3" type="ORF">ABVK25_006751</name>
</gene>
<protein>
    <recommendedName>
        <fullName evidence="2">DUF7730 domain-containing protein</fullName>
    </recommendedName>
</protein>
<dbReference type="EMBL" id="JBHFEH010000023">
    <property type="protein sequence ID" value="KAL2053114.1"/>
    <property type="molecule type" value="Genomic_DNA"/>
</dbReference>
<name>A0ABR4B5H2_9LECA</name>
<feature type="domain" description="DUF7730" evidence="2">
    <location>
        <begin position="55"/>
        <end position="119"/>
    </location>
</feature>
<evidence type="ECO:0000259" key="2">
    <source>
        <dbReference type="Pfam" id="PF24864"/>
    </source>
</evidence>
<dbReference type="Proteomes" id="UP001590951">
    <property type="component" value="Unassembled WGS sequence"/>
</dbReference>
<accession>A0ABR4B5H2</accession>
<reference evidence="3 4" key="1">
    <citation type="submission" date="2024-09" db="EMBL/GenBank/DDBJ databases">
        <title>Rethinking Asexuality: The Enigmatic Case of Functional Sexual Genes in Lepraria (Stereocaulaceae).</title>
        <authorList>
            <person name="Doellman M."/>
            <person name="Sun Y."/>
            <person name="Barcenas-Pena A."/>
            <person name="Lumbsch H.T."/>
            <person name="Grewe F."/>
        </authorList>
    </citation>
    <scope>NUCLEOTIDE SEQUENCE [LARGE SCALE GENOMIC DNA]</scope>
    <source>
        <strain evidence="3 4">Grewe 0041</strain>
    </source>
</reference>
<keyword evidence="4" id="KW-1185">Reference proteome</keyword>
<evidence type="ECO:0000313" key="3">
    <source>
        <dbReference type="EMBL" id="KAL2053114.1"/>
    </source>
</evidence>
<dbReference type="Pfam" id="PF24864">
    <property type="entry name" value="DUF7730"/>
    <property type="match status" value="1"/>
</dbReference>
<dbReference type="InterPro" id="IPR056632">
    <property type="entry name" value="DUF7730"/>
</dbReference>
<comment type="caution">
    <text evidence="3">The sequence shown here is derived from an EMBL/GenBank/DDBJ whole genome shotgun (WGS) entry which is preliminary data.</text>
</comment>
<evidence type="ECO:0000313" key="4">
    <source>
        <dbReference type="Proteomes" id="UP001590951"/>
    </source>
</evidence>
<proteinExistence type="predicted"/>
<sequence>MAPPRLAMQVNLQIDQEPISPPLRSEPLCFTPVQIQSDSSSDSDSEPSSNGSPELQSCLSILATCCQILFEAYSIYYRHNTFNFSRGKPLRGFLKSICPARRHEIVSIRCDFPLNSNYPFKA</sequence>
<organism evidence="3 4">
    <name type="scientific">Lepraria finkii</name>
    <dbReference type="NCBI Taxonomy" id="1340010"/>
    <lineage>
        <taxon>Eukaryota</taxon>
        <taxon>Fungi</taxon>
        <taxon>Dikarya</taxon>
        <taxon>Ascomycota</taxon>
        <taxon>Pezizomycotina</taxon>
        <taxon>Lecanoromycetes</taxon>
        <taxon>OSLEUM clade</taxon>
        <taxon>Lecanoromycetidae</taxon>
        <taxon>Lecanorales</taxon>
        <taxon>Lecanorineae</taxon>
        <taxon>Stereocaulaceae</taxon>
        <taxon>Lepraria</taxon>
    </lineage>
</organism>
<feature type="region of interest" description="Disordered" evidence="1">
    <location>
        <begin position="35"/>
        <end position="54"/>
    </location>
</feature>
<feature type="compositionally biased region" description="Low complexity" evidence="1">
    <location>
        <begin position="37"/>
        <end position="52"/>
    </location>
</feature>
<evidence type="ECO:0000256" key="1">
    <source>
        <dbReference type="SAM" id="MobiDB-lite"/>
    </source>
</evidence>